<keyword evidence="4" id="KW-1185">Reference proteome</keyword>
<proteinExistence type="predicted"/>
<feature type="compositionally biased region" description="Gly residues" evidence="1">
    <location>
        <begin position="61"/>
        <end position="72"/>
    </location>
</feature>
<keyword evidence="2" id="KW-0732">Signal</keyword>
<feature type="region of interest" description="Disordered" evidence="1">
    <location>
        <begin position="59"/>
        <end position="84"/>
    </location>
</feature>
<dbReference type="EMBL" id="JBEQNB010000010">
    <property type="protein sequence ID" value="MES0835830.1"/>
    <property type="molecule type" value="Genomic_DNA"/>
</dbReference>
<protein>
    <recommendedName>
        <fullName evidence="5">ATP/GTP-binding protein</fullName>
    </recommendedName>
</protein>
<feature type="chain" id="PRO_5046632234" description="ATP/GTP-binding protein" evidence="2">
    <location>
        <begin position="28"/>
        <end position="289"/>
    </location>
</feature>
<organism evidence="3 4">
    <name type="scientific">Nocardiopsis tropica</name>
    <dbReference type="NCBI Taxonomy" id="109330"/>
    <lineage>
        <taxon>Bacteria</taxon>
        <taxon>Bacillati</taxon>
        <taxon>Actinomycetota</taxon>
        <taxon>Actinomycetes</taxon>
        <taxon>Streptosporangiales</taxon>
        <taxon>Nocardiopsidaceae</taxon>
        <taxon>Nocardiopsis</taxon>
    </lineage>
</organism>
<reference evidence="3 4" key="1">
    <citation type="submission" date="2024-06" db="EMBL/GenBank/DDBJ databases">
        <authorList>
            <person name="Bataeva Y.V."/>
            <person name="Grigorian L.N."/>
            <person name="Solomentsev V.I."/>
        </authorList>
    </citation>
    <scope>NUCLEOTIDE SEQUENCE [LARGE SCALE GENOMIC DNA]</scope>
    <source>
        <strain evidence="4">SCPM-O-B-12605 (RCAM04882)</strain>
    </source>
</reference>
<accession>A0ABV1ZZ16</accession>
<evidence type="ECO:0008006" key="5">
    <source>
        <dbReference type="Google" id="ProtNLM"/>
    </source>
</evidence>
<dbReference type="RefSeq" id="WP_267945569.1">
    <property type="nucleotide sequence ID" value="NZ_JBEQNA010000010.1"/>
</dbReference>
<evidence type="ECO:0000313" key="4">
    <source>
        <dbReference type="Proteomes" id="UP001432401"/>
    </source>
</evidence>
<dbReference type="Proteomes" id="UP001432401">
    <property type="component" value="Unassembled WGS sequence"/>
</dbReference>
<gene>
    <name evidence="3" type="ORF">ABUK86_18790</name>
</gene>
<evidence type="ECO:0000313" key="3">
    <source>
        <dbReference type="EMBL" id="MES0835830.1"/>
    </source>
</evidence>
<evidence type="ECO:0000256" key="2">
    <source>
        <dbReference type="SAM" id="SignalP"/>
    </source>
</evidence>
<feature type="signal peptide" evidence="2">
    <location>
        <begin position="1"/>
        <end position="27"/>
    </location>
</feature>
<name>A0ABV1ZZ16_9ACTN</name>
<feature type="compositionally biased region" description="Low complexity" evidence="1">
    <location>
        <begin position="73"/>
        <end position="84"/>
    </location>
</feature>
<evidence type="ECO:0000256" key="1">
    <source>
        <dbReference type="SAM" id="MobiDB-lite"/>
    </source>
</evidence>
<comment type="caution">
    <text evidence="3">The sequence shown here is derived from an EMBL/GenBank/DDBJ whole genome shotgun (WGS) entry which is preliminary data.</text>
</comment>
<sequence length="289" mass="30112">MLRLVRPAATAAVLTVLATGIAAPAHADDGSFLGQIECGSSGGLGCSILLRWWQTHAGQQGSNGSGGSGAPGAPGAPADSGDGVDWNAIDWDAIDWSQVDWDAIDWESIDYDGEGEAPTDPVTLIQESMANFELPPPQIETSPGSDSLVLVNTPVWLWVESQDWEAEEASAEVQDWSLTVTATPTATVWNLGDGTQIRCEGPGTPFDPAVHDPASASPDCGHVYDLSSDSQPGGTYPVSVQVGWDVGWELSEGEFSGGESGALDSVTTTSQVELRVAESQGLVTDTGNR</sequence>